<dbReference type="EnsemblMetazoa" id="PHUM512830-RA">
    <property type="protein sequence ID" value="PHUM512830-PA"/>
    <property type="gene ID" value="PHUM512830"/>
</dbReference>
<proteinExistence type="predicted"/>
<gene>
    <name evidence="2" type="primary">8233102</name>
    <name evidence="1" type="ORF">Phum_PHUM512830</name>
</gene>
<reference evidence="1" key="1">
    <citation type="submission" date="2007-04" db="EMBL/GenBank/DDBJ databases">
        <title>Annotation of Pediculus humanus corporis strain USDA.</title>
        <authorList>
            <person name="Kirkness E."/>
            <person name="Hannick L."/>
            <person name="Hass B."/>
            <person name="Bruggner R."/>
            <person name="Lawson D."/>
            <person name="Bidwell S."/>
            <person name="Joardar V."/>
            <person name="Caler E."/>
            <person name="Walenz B."/>
            <person name="Inman J."/>
            <person name="Schobel S."/>
            <person name="Galinsky K."/>
            <person name="Amedeo P."/>
            <person name="Strausberg R."/>
        </authorList>
    </citation>
    <scope>NUCLEOTIDE SEQUENCE</scope>
    <source>
        <strain evidence="1">USDA</strain>
    </source>
</reference>
<evidence type="ECO:0000313" key="3">
    <source>
        <dbReference type="Proteomes" id="UP000009046"/>
    </source>
</evidence>
<reference evidence="1" key="2">
    <citation type="submission" date="2007-04" db="EMBL/GenBank/DDBJ databases">
        <title>The genome of the human body louse.</title>
        <authorList>
            <consortium name="The Human Body Louse Genome Consortium"/>
            <person name="Kirkness E."/>
            <person name="Walenz B."/>
            <person name="Hass B."/>
            <person name="Bruggner R."/>
            <person name="Strausberg R."/>
        </authorList>
    </citation>
    <scope>NUCLEOTIDE SEQUENCE</scope>
    <source>
        <strain evidence="1">USDA</strain>
    </source>
</reference>
<dbReference type="InParanoid" id="E0VYC4"/>
<reference evidence="2" key="3">
    <citation type="submission" date="2021-02" db="UniProtKB">
        <authorList>
            <consortium name="EnsemblMetazoa"/>
        </authorList>
    </citation>
    <scope>IDENTIFICATION</scope>
    <source>
        <strain evidence="2">USDA</strain>
    </source>
</reference>
<dbReference type="HOGENOM" id="CLU_1715443_0_0_1"/>
<dbReference type="KEGG" id="phu:Phum_PHUM512830"/>
<dbReference type="Proteomes" id="UP000009046">
    <property type="component" value="Unassembled WGS sequence"/>
</dbReference>
<dbReference type="VEuPathDB" id="VectorBase:PHUM512830"/>
<evidence type="ECO:0000313" key="1">
    <source>
        <dbReference type="EMBL" id="EEB18380.1"/>
    </source>
</evidence>
<name>E0VYC4_PEDHC</name>
<dbReference type="AlphaFoldDB" id="E0VYC4"/>
<organism>
    <name type="scientific">Pediculus humanus subsp. corporis</name>
    <name type="common">Body louse</name>
    <dbReference type="NCBI Taxonomy" id="121224"/>
    <lineage>
        <taxon>Eukaryota</taxon>
        <taxon>Metazoa</taxon>
        <taxon>Ecdysozoa</taxon>
        <taxon>Arthropoda</taxon>
        <taxon>Hexapoda</taxon>
        <taxon>Insecta</taxon>
        <taxon>Pterygota</taxon>
        <taxon>Neoptera</taxon>
        <taxon>Paraneoptera</taxon>
        <taxon>Psocodea</taxon>
        <taxon>Troctomorpha</taxon>
        <taxon>Phthiraptera</taxon>
        <taxon>Anoplura</taxon>
        <taxon>Pediculidae</taxon>
        <taxon>Pediculus</taxon>
    </lineage>
</organism>
<dbReference type="CTD" id="8233102"/>
<dbReference type="RefSeq" id="XP_002431118.1">
    <property type="nucleotide sequence ID" value="XM_002431073.1"/>
</dbReference>
<keyword evidence="3" id="KW-1185">Reference proteome</keyword>
<accession>E0VYC4</accession>
<dbReference type="EMBL" id="DS235845">
    <property type="protein sequence ID" value="EEB18380.1"/>
    <property type="molecule type" value="Genomic_DNA"/>
</dbReference>
<dbReference type="EMBL" id="AAZO01006243">
    <property type="status" value="NOT_ANNOTATED_CDS"/>
    <property type="molecule type" value="Genomic_DNA"/>
</dbReference>
<protein>
    <submittedName>
        <fullName evidence="1 2">Uncharacterized protein</fullName>
    </submittedName>
</protein>
<evidence type="ECO:0000313" key="2">
    <source>
        <dbReference type="EnsemblMetazoa" id="PHUM512830-PA"/>
    </source>
</evidence>
<sequence length="153" mass="17654">MAMGWIWSQIKKAMGYGNRQTSSDVTSNSISHNDVITTYHYYHHHHHHESPPQIFREACPFCRQPYTNKSIGTTNEETFRSRRHSSDPFLSHVKLPPNICDSKTYSGNKCVLAMEGLRVKSTLSLDSATSSELNCFRSFPQYPTRHKTKEEFL</sequence>
<dbReference type="GeneID" id="8233102"/>